<protein>
    <submittedName>
        <fullName evidence="1">Uncharacterized protein</fullName>
    </submittedName>
</protein>
<dbReference type="AlphaFoldDB" id="A0A5C4LK65"/>
<accession>A0A5C4LK65</accession>
<evidence type="ECO:0000313" key="2">
    <source>
        <dbReference type="Proteomes" id="UP000305267"/>
    </source>
</evidence>
<reference evidence="1 2" key="1">
    <citation type="submission" date="2019-06" db="EMBL/GenBank/DDBJ databases">
        <title>Genome of Methylobacterium sp. 17Sr1-39.</title>
        <authorList>
            <person name="Seo T."/>
        </authorList>
    </citation>
    <scope>NUCLEOTIDE SEQUENCE [LARGE SCALE GENOMIC DNA]</scope>
    <source>
        <strain evidence="1 2">17Sr1-39</strain>
    </source>
</reference>
<keyword evidence="2" id="KW-1185">Reference proteome</keyword>
<comment type="caution">
    <text evidence="1">The sequence shown here is derived from an EMBL/GenBank/DDBJ whole genome shotgun (WGS) entry which is preliminary data.</text>
</comment>
<proteinExistence type="predicted"/>
<dbReference type="RefSeq" id="WP_139034428.1">
    <property type="nucleotide sequence ID" value="NZ_VDDA01000002.1"/>
</dbReference>
<name>A0A5C4LK65_9HYPH</name>
<organism evidence="1 2">
    <name type="scientific">Methylobacterium terricola</name>
    <dbReference type="NCBI Taxonomy" id="2583531"/>
    <lineage>
        <taxon>Bacteria</taxon>
        <taxon>Pseudomonadati</taxon>
        <taxon>Pseudomonadota</taxon>
        <taxon>Alphaproteobacteria</taxon>
        <taxon>Hyphomicrobiales</taxon>
        <taxon>Methylobacteriaceae</taxon>
        <taxon>Methylobacterium</taxon>
    </lineage>
</organism>
<gene>
    <name evidence="1" type="ORF">FF100_04730</name>
</gene>
<dbReference type="EMBL" id="VDDA01000002">
    <property type="protein sequence ID" value="TNC14887.1"/>
    <property type="molecule type" value="Genomic_DNA"/>
</dbReference>
<dbReference type="Proteomes" id="UP000305267">
    <property type="component" value="Unassembled WGS sequence"/>
</dbReference>
<evidence type="ECO:0000313" key="1">
    <source>
        <dbReference type="EMBL" id="TNC14887.1"/>
    </source>
</evidence>
<sequence length="173" mass="19404">MDANAARQTIALYVEALDSIPTWAIEAARKRFSKGQAKVLWDFKSCPSSAQLVGESRHMMLDVEEELHRLNLILNATIVDTDTTEDERKAALAHWETLKREILNTNGADSPRNLQVEALRETNQREKLKEHARLAAAGIDLPVSADGLTVSQSLRESNQRYAAERGIRLRQDA</sequence>
<dbReference type="OrthoDB" id="7998404at2"/>